<organism evidence="1 2">
    <name type="scientific">Dermacentor silvarum</name>
    <name type="common">Tick</name>
    <dbReference type="NCBI Taxonomy" id="543639"/>
    <lineage>
        <taxon>Eukaryota</taxon>
        <taxon>Metazoa</taxon>
        <taxon>Ecdysozoa</taxon>
        <taxon>Arthropoda</taxon>
        <taxon>Chelicerata</taxon>
        <taxon>Arachnida</taxon>
        <taxon>Acari</taxon>
        <taxon>Parasitiformes</taxon>
        <taxon>Ixodida</taxon>
        <taxon>Ixodoidea</taxon>
        <taxon>Ixodidae</taxon>
        <taxon>Rhipicephalinae</taxon>
        <taxon>Dermacentor</taxon>
    </lineage>
</organism>
<evidence type="ECO:0000313" key="2">
    <source>
        <dbReference type="Proteomes" id="UP000821865"/>
    </source>
</evidence>
<keyword evidence="2" id="KW-1185">Reference proteome</keyword>
<dbReference type="Proteomes" id="UP000821865">
    <property type="component" value="Chromosome 1"/>
</dbReference>
<evidence type="ECO:0000313" key="1">
    <source>
        <dbReference type="EMBL" id="KAH7979675.1"/>
    </source>
</evidence>
<dbReference type="EMBL" id="CM023470">
    <property type="protein sequence ID" value="KAH7979675.1"/>
    <property type="molecule type" value="Genomic_DNA"/>
</dbReference>
<reference evidence="1" key="1">
    <citation type="submission" date="2020-05" db="EMBL/GenBank/DDBJ databases">
        <title>Large-scale comparative analyses of tick genomes elucidate their genetic diversity and vector capacities.</title>
        <authorList>
            <person name="Jia N."/>
            <person name="Wang J."/>
            <person name="Shi W."/>
            <person name="Du L."/>
            <person name="Sun Y."/>
            <person name="Zhan W."/>
            <person name="Jiang J."/>
            <person name="Wang Q."/>
            <person name="Zhang B."/>
            <person name="Ji P."/>
            <person name="Sakyi L.B."/>
            <person name="Cui X."/>
            <person name="Yuan T."/>
            <person name="Jiang B."/>
            <person name="Yang W."/>
            <person name="Lam T.T.-Y."/>
            <person name="Chang Q."/>
            <person name="Ding S."/>
            <person name="Wang X."/>
            <person name="Zhu J."/>
            <person name="Ruan X."/>
            <person name="Zhao L."/>
            <person name="Wei J."/>
            <person name="Que T."/>
            <person name="Du C."/>
            <person name="Cheng J."/>
            <person name="Dai P."/>
            <person name="Han X."/>
            <person name="Huang E."/>
            <person name="Gao Y."/>
            <person name="Liu J."/>
            <person name="Shao H."/>
            <person name="Ye R."/>
            <person name="Li L."/>
            <person name="Wei W."/>
            <person name="Wang X."/>
            <person name="Wang C."/>
            <person name="Yang T."/>
            <person name="Huo Q."/>
            <person name="Li W."/>
            <person name="Guo W."/>
            <person name="Chen H."/>
            <person name="Zhou L."/>
            <person name="Ni X."/>
            <person name="Tian J."/>
            <person name="Zhou Y."/>
            <person name="Sheng Y."/>
            <person name="Liu T."/>
            <person name="Pan Y."/>
            <person name="Xia L."/>
            <person name="Li J."/>
            <person name="Zhao F."/>
            <person name="Cao W."/>
        </authorList>
    </citation>
    <scope>NUCLEOTIDE SEQUENCE</scope>
    <source>
        <strain evidence="1">Dsil-2018</strain>
    </source>
</reference>
<protein>
    <submittedName>
        <fullName evidence="1">Uncharacterized protein</fullName>
    </submittedName>
</protein>
<accession>A0ACB8DZ58</accession>
<proteinExistence type="predicted"/>
<sequence length="174" mass="19084">MHLAKEKQLNIVGVSFDMGAISGTDESFLLTLRNARAVFDLGLRMGFPMTVLDIGGGFPIASQKNEEFMQERNDQHRNVLTTFWAATSNPKDLIFDKQLFWPLEVNEWLLLNNLGAYSLVQACSFNGSGMPPVVYVATANDADTVSRGIEAASVCSAYSQMERAVKSVRGTAGR</sequence>
<name>A0ACB8DZ58_DERSI</name>
<gene>
    <name evidence="1" type="ORF">HPB49_010425</name>
</gene>
<comment type="caution">
    <text evidence="1">The sequence shown here is derived from an EMBL/GenBank/DDBJ whole genome shotgun (WGS) entry which is preliminary data.</text>
</comment>